<dbReference type="KEGG" id="mtr:25490897"/>
<dbReference type="Pfam" id="PF01397">
    <property type="entry name" value="Terpene_synth"/>
    <property type="match status" value="1"/>
</dbReference>
<accession>A0A072UWS9</accession>
<reference evidence="15" key="4">
    <citation type="journal article" date="2018" name="Nat. Plants">
        <title>Whole-genome landscape of Medicago truncatula symbiotic genes.</title>
        <authorList>
            <person name="Pecrix Y."/>
            <person name="Gamas P."/>
            <person name="Carrere S."/>
        </authorList>
    </citation>
    <scope>NUCLEOTIDE SEQUENCE</scope>
    <source>
        <tissue evidence="15">Leaves</tissue>
    </source>
</reference>
<dbReference type="InterPro" id="IPR008930">
    <property type="entry name" value="Terpenoid_cyclase/PrenylTrfase"/>
</dbReference>
<evidence type="ECO:0000256" key="6">
    <source>
        <dbReference type="ARBA" id="ARBA00023239"/>
    </source>
</evidence>
<dbReference type="FunFam" id="1.50.10.130:FF:000001">
    <property type="entry name" value="Isoprene synthase, chloroplastic"/>
    <property type="match status" value="1"/>
</dbReference>
<evidence type="ECO:0000256" key="7">
    <source>
        <dbReference type="ARBA" id="ARBA00050824"/>
    </source>
</evidence>
<dbReference type="InterPro" id="IPR044814">
    <property type="entry name" value="Terpene_cyclase_plant_C1"/>
</dbReference>
<evidence type="ECO:0000259" key="13">
    <source>
        <dbReference type="Pfam" id="PF03936"/>
    </source>
</evidence>
<keyword evidence="17" id="KW-1185">Reference proteome</keyword>
<evidence type="ECO:0000256" key="10">
    <source>
        <dbReference type="ARBA" id="ARBA00067061"/>
    </source>
</evidence>
<evidence type="ECO:0000256" key="5">
    <source>
        <dbReference type="ARBA" id="ARBA00022842"/>
    </source>
</evidence>
<dbReference type="STRING" id="3880.A0A072UWS9"/>
<dbReference type="GO" id="GO:0000287">
    <property type="term" value="F:magnesium ion binding"/>
    <property type="evidence" value="ECO:0007669"/>
    <property type="project" value="InterPro"/>
</dbReference>
<dbReference type="SUPFAM" id="SSF48239">
    <property type="entry name" value="Terpenoid cyclases/Protein prenyltransferases"/>
    <property type="match status" value="1"/>
</dbReference>
<dbReference type="GO" id="GO:0080027">
    <property type="term" value="P:response to herbivore"/>
    <property type="evidence" value="ECO:0007669"/>
    <property type="project" value="UniProtKB-ARBA"/>
</dbReference>
<dbReference type="EnsemblPlants" id="KEH34289">
    <property type="protein sequence ID" value="KEH34289"/>
    <property type="gene ID" value="MTR_3g464190"/>
</dbReference>
<organism evidence="14 17">
    <name type="scientific">Medicago truncatula</name>
    <name type="common">Barrel medic</name>
    <name type="synonym">Medicago tribuloides</name>
    <dbReference type="NCBI Taxonomy" id="3880"/>
    <lineage>
        <taxon>Eukaryota</taxon>
        <taxon>Viridiplantae</taxon>
        <taxon>Streptophyta</taxon>
        <taxon>Embryophyta</taxon>
        <taxon>Tracheophyta</taxon>
        <taxon>Spermatophyta</taxon>
        <taxon>Magnoliopsida</taxon>
        <taxon>eudicotyledons</taxon>
        <taxon>Gunneridae</taxon>
        <taxon>Pentapetalae</taxon>
        <taxon>rosids</taxon>
        <taxon>fabids</taxon>
        <taxon>Fabales</taxon>
        <taxon>Fabaceae</taxon>
        <taxon>Papilionoideae</taxon>
        <taxon>50 kb inversion clade</taxon>
        <taxon>NPAAA clade</taxon>
        <taxon>Hologalegina</taxon>
        <taxon>IRL clade</taxon>
        <taxon>Trifolieae</taxon>
        <taxon>Medicago</taxon>
    </lineage>
</organism>
<comment type="subcellular location">
    <subcellularLocation>
        <location evidence="2">Plastid</location>
        <location evidence="2">Chloroplast stroma</location>
    </subcellularLocation>
</comment>
<dbReference type="EC" id="4.2.3.105" evidence="10"/>
<evidence type="ECO:0000256" key="11">
    <source>
        <dbReference type="ARBA" id="ARBA00079290"/>
    </source>
</evidence>
<dbReference type="Gene3D" id="1.50.10.130">
    <property type="entry name" value="Terpene synthase, N-terminal domain"/>
    <property type="match status" value="1"/>
</dbReference>
<dbReference type="PANTHER" id="PTHR31225:SF221">
    <property type="entry name" value="(-)-GERMACRENE D SYNTHASE"/>
    <property type="match status" value="1"/>
</dbReference>
<dbReference type="GO" id="GO:0006952">
    <property type="term" value="P:defense response"/>
    <property type="evidence" value="ECO:0007669"/>
    <property type="project" value="UniProtKB-KW"/>
</dbReference>
<keyword evidence="6 15" id="KW-0456">Lyase</keyword>
<dbReference type="SFLD" id="SFLDG01019">
    <property type="entry name" value="Terpene_Cyclase_Like_1_C_Termi"/>
    <property type="match status" value="1"/>
</dbReference>
<reference evidence="14 17" key="2">
    <citation type="journal article" date="2014" name="BMC Genomics">
        <title>An improved genome release (version Mt4.0) for the model legume Medicago truncatula.</title>
        <authorList>
            <person name="Tang H."/>
            <person name="Krishnakumar V."/>
            <person name="Bidwell S."/>
            <person name="Rosen B."/>
            <person name="Chan A."/>
            <person name="Zhou S."/>
            <person name="Gentzbittel L."/>
            <person name="Childs K.L."/>
            <person name="Yandell M."/>
            <person name="Gundlach H."/>
            <person name="Mayer K.F."/>
            <person name="Schwartz D.C."/>
            <person name="Town C.D."/>
        </authorList>
    </citation>
    <scope>GENOME REANNOTATION</scope>
    <source>
        <strain evidence="14">A17</strain>
        <strain evidence="16 17">cv. Jemalong A17</strain>
    </source>
</reference>
<dbReference type="SUPFAM" id="SSF48576">
    <property type="entry name" value="Terpenoid synthases"/>
    <property type="match status" value="1"/>
</dbReference>
<dbReference type="Gramene" id="rna15869">
    <property type="protein sequence ID" value="RHN67661.1"/>
    <property type="gene ID" value="gene15869"/>
</dbReference>
<evidence type="ECO:0000256" key="8">
    <source>
        <dbReference type="ARBA" id="ARBA00052932"/>
    </source>
</evidence>
<dbReference type="FunFam" id="1.10.600.10:FF:000007">
    <property type="entry name" value="Isoprene synthase, chloroplastic"/>
    <property type="match status" value="1"/>
</dbReference>
<gene>
    <name evidence="16" type="primary">25490897</name>
    <name evidence="14" type="ordered locus">MTR_3g464190</name>
    <name evidence="15" type="ORF">MtrunA17_Chr3g0105071</name>
</gene>
<dbReference type="OrthoDB" id="1877784at2759"/>
<dbReference type="InterPro" id="IPR005630">
    <property type="entry name" value="Terpene_synthase_metal-bd"/>
</dbReference>
<dbReference type="GO" id="GO:0034768">
    <property type="term" value="F:(E)-beta-ocimene synthase activity"/>
    <property type="evidence" value="ECO:0007669"/>
    <property type="project" value="UniProtKB-EC"/>
</dbReference>
<dbReference type="EMBL" id="CM001219">
    <property type="protein sequence ID" value="KEH34289.1"/>
    <property type="molecule type" value="Genomic_DNA"/>
</dbReference>
<keyword evidence="3" id="KW-0479">Metal-binding</keyword>
<dbReference type="InterPro" id="IPR008949">
    <property type="entry name" value="Isoprenoid_synthase_dom_sf"/>
</dbReference>
<dbReference type="GO" id="GO:0016102">
    <property type="term" value="P:diterpenoid biosynthetic process"/>
    <property type="evidence" value="ECO:0007669"/>
    <property type="project" value="InterPro"/>
</dbReference>
<dbReference type="CDD" id="cd00684">
    <property type="entry name" value="Terpene_cyclase_plant_C1"/>
    <property type="match status" value="1"/>
</dbReference>
<feature type="domain" description="Terpene synthase N-terminal" evidence="12">
    <location>
        <begin position="26"/>
        <end position="204"/>
    </location>
</feature>
<dbReference type="EMBL" id="PSQE01000003">
    <property type="protein sequence ID" value="RHN67661.1"/>
    <property type="molecule type" value="Genomic_DNA"/>
</dbReference>
<evidence type="ECO:0000313" key="14">
    <source>
        <dbReference type="EMBL" id="KEH34289.1"/>
    </source>
</evidence>
<evidence type="ECO:0000313" key="16">
    <source>
        <dbReference type="EnsemblPlants" id="KEH34289"/>
    </source>
</evidence>
<comment type="catalytic activity">
    <reaction evidence="7">
        <text>(2E)-geranyl diphosphate = (E)-beta-ocimene + diphosphate</text>
        <dbReference type="Rhea" id="RHEA:32691"/>
        <dbReference type="ChEBI" id="CHEBI:33019"/>
        <dbReference type="ChEBI" id="CHEBI:58057"/>
        <dbReference type="ChEBI" id="CHEBI:64280"/>
        <dbReference type="EC" id="4.2.3.106"/>
    </reaction>
</comment>
<dbReference type="GO" id="GO:0046246">
    <property type="term" value="P:terpene biosynthetic process"/>
    <property type="evidence" value="ECO:0000318"/>
    <property type="project" value="GO_Central"/>
</dbReference>
<comment type="catalytic activity">
    <reaction evidence="8">
        <text>(2E)-geranyl diphosphate = tricyclene + diphosphate</text>
        <dbReference type="Rhea" id="RHEA:32687"/>
        <dbReference type="ChEBI" id="CHEBI:33019"/>
        <dbReference type="ChEBI" id="CHEBI:58057"/>
        <dbReference type="ChEBI" id="CHEBI:64266"/>
        <dbReference type="EC" id="4.2.3.105"/>
    </reaction>
</comment>
<evidence type="ECO:0000256" key="9">
    <source>
        <dbReference type="ARBA" id="ARBA00067060"/>
    </source>
</evidence>
<dbReference type="EC" id="4.2.3.106" evidence="9"/>
<name>A0A072UWS9_MEDTR</name>
<feature type="domain" description="Terpene synthase metal-binding" evidence="13">
    <location>
        <begin position="261"/>
        <end position="500"/>
    </location>
</feature>
<dbReference type="SFLD" id="SFLDS00005">
    <property type="entry name" value="Isoprenoid_Synthase_Type_I"/>
    <property type="match status" value="1"/>
</dbReference>
<dbReference type="InterPro" id="IPR001906">
    <property type="entry name" value="Terpene_synth_N"/>
</dbReference>
<evidence type="ECO:0000256" key="1">
    <source>
        <dbReference type="ARBA" id="ARBA00001946"/>
    </source>
</evidence>
<dbReference type="Proteomes" id="UP000265566">
    <property type="component" value="Chromosome 3"/>
</dbReference>
<keyword evidence="4" id="KW-0611">Plant defense</keyword>
<dbReference type="GO" id="GO:0010333">
    <property type="term" value="F:terpene synthase activity"/>
    <property type="evidence" value="ECO:0000318"/>
    <property type="project" value="GO_Central"/>
</dbReference>
<dbReference type="AlphaFoldDB" id="A0A072UWS9"/>
<evidence type="ECO:0000313" key="17">
    <source>
        <dbReference type="Proteomes" id="UP000002051"/>
    </source>
</evidence>
<evidence type="ECO:0000256" key="3">
    <source>
        <dbReference type="ARBA" id="ARBA00022723"/>
    </source>
</evidence>
<dbReference type="InterPro" id="IPR036965">
    <property type="entry name" value="Terpene_synth_N_sf"/>
</dbReference>
<evidence type="ECO:0000256" key="2">
    <source>
        <dbReference type="ARBA" id="ARBA00004470"/>
    </source>
</evidence>
<sequence>MSSVACLNRESKSDLRRNVADYQPSVWGDYFIQYASESMELDENIKVQIETLKTDVRKMLVSKSEKPLAKVHLIDSICRLGLNYHFEDEIDEILQDIHKNYVQNGEIITFEDNLCSLAVLFRLLRQQGLHVSPNVFYKFKDDQGNFSERLIRDVEEMLCLYEATHVMIHGEGILEEALAFTTTHLESIAKQLSHPRAVQVKHSLRQALHKNLPRLEARRYISIYELDPSRDENLLILAKLDFNILQTLHQKEFGNLCKWWKESGVCNKLPFARDRIVESCFWSLGVYFEPKYSKAREMMTKLFVIATVIDDAYDAYGTIDELELFTDAIERWNINCIDNLPDYMKILYTTTLELYEEIEQEMRNEGRVYALNYYVKEFKKYLQAYMTEARWLNKKYKPTLEEYIRISIESSGYALVTTTSYIGMGATATEDIFKWISNEPKILNASVVLCRLMDDIVSNEFEQKREHVSSFLECYMKEYDVSREAAIQEGRKRILDAWKDINEECLMPTEVPMNFVRRILDLSRFMDVVYKDKDNFTHTEGEMKTFIKALLVDPVLI</sequence>
<reference evidence="14 17" key="1">
    <citation type="journal article" date="2011" name="Nature">
        <title>The Medicago genome provides insight into the evolution of rhizobial symbioses.</title>
        <authorList>
            <person name="Young N.D."/>
            <person name="Debelle F."/>
            <person name="Oldroyd G.E."/>
            <person name="Geurts R."/>
            <person name="Cannon S.B."/>
            <person name="Udvardi M.K."/>
            <person name="Benedito V.A."/>
            <person name="Mayer K.F."/>
            <person name="Gouzy J."/>
            <person name="Schoof H."/>
            <person name="Van de Peer Y."/>
            <person name="Proost S."/>
            <person name="Cook D.R."/>
            <person name="Meyers B.C."/>
            <person name="Spannagl M."/>
            <person name="Cheung F."/>
            <person name="De Mita S."/>
            <person name="Krishnakumar V."/>
            <person name="Gundlach H."/>
            <person name="Zhou S."/>
            <person name="Mudge J."/>
            <person name="Bharti A.K."/>
            <person name="Murray J.D."/>
            <person name="Naoumkina M.A."/>
            <person name="Rosen B."/>
            <person name="Silverstein K.A."/>
            <person name="Tang H."/>
            <person name="Rombauts S."/>
            <person name="Zhao P.X."/>
            <person name="Zhou P."/>
            <person name="Barbe V."/>
            <person name="Bardou P."/>
            <person name="Bechner M."/>
            <person name="Bellec A."/>
            <person name="Berger A."/>
            <person name="Berges H."/>
            <person name="Bidwell S."/>
            <person name="Bisseling T."/>
            <person name="Choisne N."/>
            <person name="Couloux A."/>
            <person name="Denny R."/>
            <person name="Deshpande S."/>
            <person name="Dai X."/>
            <person name="Doyle J.J."/>
            <person name="Dudez A.M."/>
            <person name="Farmer A.D."/>
            <person name="Fouteau S."/>
            <person name="Franken C."/>
            <person name="Gibelin C."/>
            <person name="Gish J."/>
            <person name="Goldstein S."/>
            <person name="Gonzalez A.J."/>
            <person name="Green P.J."/>
            <person name="Hallab A."/>
            <person name="Hartog M."/>
            <person name="Hua A."/>
            <person name="Humphray S.J."/>
            <person name="Jeong D.H."/>
            <person name="Jing Y."/>
            <person name="Jocker A."/>
            <person name="Kenton S.M."/>
            <person name="Kim D.J."/>
            <person name="Klee K."/>
            <person name="Lai H."/>
            <person name="Lang C."/>
            <person name="Lin S."/>
            <person name="Macmil S.L."/>
            <person name="Magdelenat G."/>
            <person name="Matthews L."/>
            <person name="McCorrison J."/>
            <person name="Monaghan E.L."/>
            <person name="Mun J.H."/>
            <person name="Najar F.Z."/>
            <person name="Nicholson C."/>
            <person name="Noirot C."/>
            <person name="O'Bleness M."/>
            <person name="Paule C.R."/>
            <person name="Poulain J."/>
            <person name="Prion F."/>
            <person name="Qin B."/>
            <person name="Qu C."/>
            <person name="Retzel E.F."/>
            <person name="Riddle C."/>
            <person name="Sallet E."/>
            <person name="Samain S."/>
            <person name="Samson N."/>
            <person name="Sanders I."/>
            <person name="Saurat O."/>
            <person name="Scarpelli C."/>
            <person name="Schiex T."/>
            <person name="Segurens B."/>
            <person name="Severin A.J."/>
            <person name="Sherrier D.J."/>
            <person name="Shi R."/>
            <person name="Sims S."/>
            <person name="Singer S.R."/>
            <person name="Sinharoy S."/>
            <person name="Sterck L."/>
            <person name="Viollet A."/>
            <person name="Wang B.B."/>
            <person name="Wang K."/>
            <person name="Wang M."/>
            <person name="Wang X."/>
            <person name="Warfsmann J."/>
            <person name="Weissenbach J."/>
            <person name="White D.D."/>
            <person name="White J.D."/>
            <person name="Wiley G.B."/>
            <person name="Wincker P."/>
            <person name="Xing Y."/>
            <person name="Yang L."/>
            <person name="Yao Z."/>
            <person name="Ying F."/>
            <person name="Zhai J."/>
            <person name="Zhou L."/>
            <person name="Zuber A."/>
            <person name="Denarie J."/>
            <person name="Dixon R.A."/>
            <person name="May G.D."/>
            <person name="Schwartz D.C."/>
            <person name="Rogers J."/>
            <person name="Quetier F."/>
            <person name="Town C.D."/>
            <person name="Roe B.A."/>
        </authorList>
    </citation>
    <scope>NUCLEOTIDE SEQUENCE [LARGE SCALE GENOMIC DNA]</scope>
    <source>
        <strain evidence="14">A17</strain>
        <strain evidence="16 17">cv. Jemalong A17</strain>
    </source>
</reference>
<dbReference type="Gene3D" id="1.10.600.10">
    <property type="entry name" value="Farnesyl Diphosphate Synthase"/>
    <property type="match status" value="1"/>
</dbReference>
<dbReference type="InterPro" id="IPR050148">
    <property type="entry name" value="Terpene_synthase-like"/>
</dbReference>
<evidence type="ECO:0000259" key="12">
    <source>
        <dbReference type="Pfam" id="PF01397"/>
    </source>
</evidence>
<keyword evidence="5" id="KW-0460">Magnesium</keyword>
<reference evidence="16" key="3">
    <citation type="submission" date="2015-04" db="UniProtKB">
        <authorList>
            <consortium name="EnsemblPlants"/>
        </authorList>
    </citation>
    <scope>IDENTIFICATION</scope>
    <source>
        <strain evidence="16">cv. Jemalong A17</strain>
    </source>
</reference>
<dbReference type="InterPro" id="IPR034741">
    <property type="entry name" value="Terpene_cyclase-like_1_C"/>
</dbReference>
<proteinExistence type="predicted"/>
<protein>
    <recommendedName>
        <fullName evidence="11">(E)-beta-ocimene synthase</fullName>
        <ecNumber evidence="10">4.2.3.105</ecNumber>
        <ecNumber evidence="9">4.2.3.106</ecNumber>
    </recommendedName>
</protein>
<dbReference type="GO" id="GO:0102701">
    <property type="term" value="F:tricyclene synthase activity"/>
    <property type="evidence" value="ECO:0007669"/>
    <property type="project" value="UniProtKB-EC"/>
</dbReference>
<dbReference type="HOGENOM" id="CLU_003125_7_2_1"/>
<comment type="cofactor">
    <cofactor evidence="1">
        <name>Mg(2+)</name>
        <dbReference type="ChEBI" id="CHEBI:18420"/>
    </cofactor>
</comment>
<dbReference type="GO" id="GO:0009570">
    <property type="term" value="C:chloroplast stroma"/>
    <property type="evidence" value="ECO:0007669"/>
    <property type="project" value="UniProtKB-SubCell"/>
</dbReference>
<dbReference type="Pfam" id="PF03936">
    <property type="entry name" value="Terpene_synth_C"/>
    <property type="match status" value="1"/>
</dbReference>
<dbReference type="PANTHER" id="PTHR31225">
    <property type="entry name" value="OS04G0344100 PROTEIN-RELATED"/>
    <property type="match status" value="1"/>
</dbReference>
<evidence type="ECO:0000256" key="4">
    <source>
        <dbReference type="ARBA" id="ARBA00022821"/>
    </source>
</evidence>
<evidence type="ECO:0000313" key="15">
    <source>
        <dbReference type="EMBL" id="RHN67661.1"/>
    </source>
</evidence>
<dbReference type="GO" id="GO:0009611">
    <property type="term" value="P:response to wounding"/>
    <property type="evidence" value="ECO:0007669"/>
    <property type="project" value="UniProtKB-ARBA"/>
</dbReference>
<dbReference type="Proteomes" id="UP000002051">
    <property type="component" value="Chromosome 3"/>
</dbReference>